<accession>A0A381V8Q3</accession>
<sequence length="24" mass="2805">MSNSEQPQEPEKALYQRDKTAKEP</sequence>
<protein>
    <submittedName>
        <fullName evidence="2">Uncharacterized protein</fullName>
    </submittedName>
</protein>
<proteinExistence type="predicted"/>
<gene>
    <name evidence="2" type="ORF">METZ01_LOCUS89613</name>
</gene>
<feature type="region of interest" description="Disordered" evidence="1">
    <location>
        <begin position="1"/>
        <end position="24"/>
    </location>
</feature>
<dbReference type="AlphaFoldDB" id="A0A381V8Q3"/>
<organism evidence="2">
    <name type="scientific">marine metagenome</name>
    <dbReference type="NCBI Taxonomy" id="408172"/>
    <lineage>
        <taxon>unclassified sequences</taxon>
        <taxon>metagenomes</taxon>
        <taxon>ecological metagenomes</taxon>
    </lineage>
</organism>
<feature type="non-terminal residue" evidence="2">
    <location>
        <position position="24"/>
    </location>
</feature>
<dbReference type="EMBL" id="UINC01008155">
    <property type="protein sequence ID" value="SVA36759.1"/>
    <property type="molecule type" value="Genomic_DNA"/>
</dbReference>
<reference evidence="2" key="1">
    <citation type="submission" date="2018-05" db="EMBL/GenBank/DDBJ databases">
        <authorList>
            <person name="Lanie J.A."/>
            <person name="Ng W.-L."/>
            <person name="Kazmierczak K.M."/>
            <person name="Andrzejewski T.M."/>
            <person name="Davidsen T.M."/>
            <person name="Wayne K.J."/>
            <person name="Tettelin H."/>
            <person name="Glass J.I."/>
            <person name="Rusch D."/>
            <person name="Podicherti R."/>
            <person name="Tsui H.-C.T."/>
            <person name="Winkler M.E."/>
        </authorList>
    </citation>
    <scope>NUCLEOTIDE SEQUENCE</scope>
</reference>
<name>A0A381V8Q3_9ZZZZ</name>
<feature type="compositionally biased region" description="Basic and acidic residues" evidence="1">
    <location>
        <begin position="9"/>
        <end position="24"/>
    </location>
</feature>
<evidence type="ECO:0000313" key="2">
    <source>
        <dbReference type="EMBL" id="SVA36759.1"/>
    </source>
</evidence>
<evidence type="ECO:0000256" key="1">
    <source>
        <dbReference type="SAM" id="MobiDB-lite"/>
    </source>
</evidence>